<comment type="subcellular location">
    <subcellularLocation>
        <location evidence="1">Cell envelope</location>
    </subcellularLocation>
</comment>
<name>A0ABT0BXU3_9BACT</name>
<keyword evidence="8" id="KW-1185">Reference proteome</keyword>
<organism evidence="7 8">
    <name type="scientific">Parabacteroides faecalis</name>
    <dbReference type="NCBI Taxonomy" id="2924040"/>
    <lineage>
        <taxon>Bacteria</taxon>
        <taxon>Pseudomonadati</taxon>
        <taxon>Bacteroidota</taxon>
        <taxon>Bacteroidia</taxon>
        <taxon>Bacteroidales</taxon>
        <taxon>Tannerellaceae</taxon>
        <taxon>Parabacteroides</taxon>
    </lineage>
</organism>
<dbReference type="InterPro" id="IPR006143">
    <property type="entry name" value="RND_pump_MFP"/>
</dbReference>
<proteinExistence type="inferred from homology"/>
<evidence type="ECO:0000256" key="2">
    <source>
        <dbReference type="ARBA" id="ARBA00009477"/>
    </source>
</evidence>
<dbReference type="NCBIfam" id="TIGR01730">
    <property type="entry name" value="RND_mfp"/>
    <property type="match status" value="1"/>
</dbReference>
<evidence type="ECO:0000256" key="1">
    <source>
        <dbReference type="ARBA" id="ARBA00004196"/>
    </source>
</evidence>
<feature type="domain" description="CusB-like beta-barrel" evidence="5">
    <location>
        <begin position="193"/>
        <end position="266"/>
    </location>
</feature>
<accession>A0ABT0BXU3</accession>
<dbReference type="Pfam" id="PF25967">
    <property type="entry name" value="RND-MFP_C"/>
    <property type="match status" value="1"/>
</dbReference>
<comment type="similarity">
    <text evidence="2">Belongs to the membrane fusion protein (MFP) (TC 8.A.1) family.</text>
</comment>
<dbReference type="RefSeq" id="WP_243323332.1">
    <property type="nucleotide sequence ID" value="NZ_JAKZMM010000005.1"/>
</dbReference>
<gene>
    <name evidence="7" type="ORF">MUN53_03025</name>
</gene>
<dbReference type="SUPFAM" id="SSF111369">
    <property type="entry name" value="HlyD-like secretion proteins"/>
    <property type="match status" value="1"/>
</dbReference>
<dbReference type="InterPro" id="IPR058792">
    <property type="entry name" value="Beta-barrel_RND_2"/>
</dbReference>
<evidence type="ECO:0000259" key="4">
    <source>
        <dbReference type="Pfam" id="PF25917"/>
    </source>
</evidence>
<dbReference type="Gene3D" id="2.40.420.20">
    <property type="match status" value="1"/>
</dbReference>
<dbReference type="Proteomes" id="UP001165444">
    <property type="component" value="Unassembled WGS sequence"/>
</dbReference>
<reference evidence="7 8" key="1">
    <citation type="submission" date="2022-03" db="EMBL/GenBank/DDBJ databases">
        <title>Parabacteroides sp. nov. isolated from swine feces.</title>
        <authorList>
            <person name="Bak J.E."/>
        </authorList>
    </citation>
    <scope>NUCLEOTIDE SEQUENCE [LARGE SCALE GENOMIC DNA]</scope>
    <source>
        <strain evidence="7 8">AGMB00274</strain>
    </source>
</reference>
<dbReference type="Gene3D" id="2.40.30.170">
    <property type="match status" value="1"/>
</dbReference>
<evidence type="ECO:0000256" key="3">
    <source>
        <dbReference type="ARBA" id="ARBA00022448"/>
    </source>
</evidence>
<feature type="domain" description="Multidrug resistance protein MdtA-like C-terminal permuted SH3" evidence="6">
    <location>
        <begin position="273"/>
        <end position="332"/>
    </location>
</feature>
<dbReference type="Gene3D" id="2.40.50.100">
    <property type="match status" value="1"/>
</dbReference>
<keyword evidence="3" id="KW-0813">Transport</keyword>
<dbReference type="PANTHER" id="PTHR30469:SF15">
    <property type="entry name" value="HLYD FAMILY OF SECRETION PROTEINS"/>
    <property type="match status" value="1"/>
</dbReference>
<dbReference type="EMBL" id="JAKZMM010000005">
    <property type="protein sequence ID" value="MCJ2379586.1"/>
    <property type="molecule type" value="Genomic_DNA"/>
</dbReference>
<evidence type="ECO:0000313" key="7">
    <source>
        <dbReference type="EMBL" id="MCJ2379586.1"/>
    </source>
</evidence>
<evidence type="ECO:0000259" key="6">
    <source>
        <dbReference type="Pfam" id="PF25967"/>
    </source>
</evidence>
<dbReference type="InterPro" id="IPR058625">
    <property type="entry name" value="MdtA-like_BSH"/>
</dbReference>
<dbReference type="Pfam" id="PF25917">
    <property type="entry name" value="BSH_RND"/>
    <property type="match status" value="1"/>
</dbReference>
<evidence type="ECO:0000313" key="8">
    <source>
        <dbReference type="Proteomes" id="UP001165444"/>
    </source>
</evidence>
<dbReference type="InterPro" id="IPR058627">
    <property type="entry name" value="MdtA-like_C"/>
</dbReference>
<protein>
    <submittedName>
        <fullName evidence="7">Efflux RND transporter periplasmic adaptor subunit</fullName>
    </submittedName>
</protein>
<comment type="caution">
    <text evidence="7">The sequence shown here is derived from an EMBL/GenBank/DDBJ whole genome shotgun (WGS) entry which is preliminary data.</text>
</comment>
<feature type="domain" description="Multidrug resistance protein MdtA-like barrel-sandwich hybrid" evidence="4">
    <location>
        <begin position="67"/>
        <end position="180"/>
    </location>
</feature>
<dbReference type="Pfam" id="PF25954">
    <property type="entry name" value="Beta-barrel_RND_2"/>
    <property type="match status" value="1"/>
</dbReference>
<evidence type="ECO:0000259" key="5">
    <source>
        <dbReference type="Pfam" id="PF25954"/>
    </source>
</evidence>
<dbReference type="Gene3D" id="1.10.287.470">
    <property type="entry name" value="Helix hairpin bin"/>
    <property type="match status" value="1"/>
</dbReference>
<sequence>MKQFILVTLLSFPLWMTNCHSDSEEAVHQASPIKVKVMQVRSVGNYQTQTYSGTVEESSETALSFSVAGTIQQLKVQTGDHIQAGQLIATVNPATYKSSYKAAQAALEQAEDAYQRMKELYDKGSLPEIKWIEIQSKLQQAQSMDEVAKKNLEDCNLYAPFSGVIAEKTAESGQNVVPGMPVVKLVAVNQLKVKVAVPETEIAHISISQPAQIQVPALNGRTFHGKIIEKGIVANPLSRSYEVKIQINDADKTLMPGMVTEVAISNTEENNQFVIPARVVQLDEKNQTFVWINKNGTAQRKFITCGDYTASGVVVLSGLDNGDEIITEGQQKVCENTMLSL</sequence>
<dbReference type="PANTHER" id="PTHR30469">
    <property type="entry name" value="MULTIDRUG RESISTANCE PROTEIN MDTA"/>
    <property type="match status" value="1"/>
</dbReference>